<accession>A0A5C3LKX4</accession>
<dbReference type="GO" id="GO:0000932">
    <property type="term" value="C:P-body"/>
    <property type="evidence" value="ECO:0007669"/>
    <property type="project" value="TreeGrafter"/>
</dbReference>
<feature type="domain" description="RNB" evidence="2">
    <location>
        <begin position="386"/>
        <end position="738"/>
    </location>
</feature>
<evidence type="ECO:0000313" key="3">
    <source>
        <dbReference type="EMBL" id="TFK33207.1"/>
    </source>
</evidence>
<dbReference type="InterPro" id="IPR012340">
    <property type="entry name" value="NA-bd_OB-fold"/>
</dbReference>
<dbReference type="STRING" id="68775.A0A5C3LKX4"/>
<dbReference type="Proteomes" id="UP000308652">
    <property type="component" value="Unassembled WGS sequence"/>
</dbReference>
<proteinExistence type="predicted"/>
<evidence type="ECO:0000313" key="4">
    <source>
        <dbReference type="Proteomes" id="UP000308652"/>
    </source>
</evidence>
<keyword evidence="1" id="KW-0175">Coiled coil</keyword>
<name>A0A5C3LKX4_9AGAR</name>
<dbReference type="PANTHER" id="PTHR23355">
    <property type="entry name" value="RIBONUCLEASE"/>
    <property type="match status" value="1"/>
</dbReference>
<dbReference type="Pfam" id="PF00773">
    <property type="entry name" value="RNB"/>
    <property type="match status" value="1"/>
</dbReference>
<dbReference type="InterPro" id="IPR050180">
    <property type="entry name" value="RNR_Ribonuclease"/>
</dbReference>
<feature type="coiled-coil region" evidence="1">
    <location>
        <begin position="19"/>
        <end position="46"/>
    </location>
</feature>
<gene>
    <name evidence="3" type="ORF">BDQ12DRAFT_615567</name>
</gene>
<dbReference type="InterPro" id="IPR001900">
    <property type="entry name" value="RNase_II/R"/>
</dbReference>
<evidence type="ECO:0000259" key="2">
    <source>
        <dbReference type="SMART" id="SM00955"/>
    </source>
</evidence>
<dbReference type="EMBL" id="ML213652">
    <property type="protein sequence ID" value="TFK33207.1"/>
    <property type="molecule type" value="Genomic_DNA"/>
</dbReference>
<dbReference type="GO" id="GO:0000175">
    <property type="term" value="F:3'-5'-RNA exonuclease activity"/>
    <property type="evidence" value="ECO:0007669"/>
    <property type="project" value="TreeGrafter"/>
</dbReference>
<dbReference type="OrthoDB" id="2285229at2759"/>
<keyword evidence="4" id="KW-1185">Reference proteome</keyword>
<evidence type="ECO:0000256" key="1">
    <source>
        <dbReference type="SAM" id="Coils"/>
    </source>
</evidence>
<dbReference type="GO" id="GO:0006402">
    <property type="term" value="P:mRNA catabolic process"/>
    <property type="evidence" value="ECO:0007669"/>
    <property type="project" value="TreeGrafter"/>
</dbReference>
<dbReference type="AlphaFoldDB" id="A0A5C3LKX4"/>
<sequence>MRLKKAVKVAEKSPGPVSLEKLAFDASKANEEMPDMEEEATEMESLPPGTFIETRRNEACSHGVILGEVHTGLHKKYTAMMTSGEVWQPSRSDIVFTIPSLVSADLAARCGADRHSENDVQVSARVEVLRRIRELEQIVQSKSRIVRQKGLQAYDMLRSPDPTKWGTTTLAEVTALVDKSPKLLDLFAVHKYLMSDALHFIIDAGYQTSQAILVRPARDVAEIQTIMAFKRDKTGDLEAFAKKAHQVMAQGEKIRTEGKNSEPRAVHGSHQWNEKDKIILNFLIRSLRPVRSTQVNPYSLGQSAILKAITPDGPMVEDSEIHRILISLGVIAPWQDITALRPALVEQEEEEEKISKMTEKSCSLPPAPGPLGPEDLLQIDPLDAIRHDFGDMPVYVIDESTAEELDDGVSIEAIPNEPKNYWVHIHIADPASVIPRTHFLAERASRLGQTTYLNYRSYPLFPKSLMHDPKYAMSIGSRSKRGEPDRVLTFSAKIDMSGNVLEHKVRAGLIRNVQILDYDGVDFGVKGSNIPTSYPFGHRPLPVEHSALTESQVSNLRLLCRAADGFQRKRMDAGLFAAGNCSASVGKLTIPKGIVSPTVKPMHFQGFPQMTYSVRTQWEDDWGSRAMVAEMAKLASRVASRFALEKGLPMLRRFGITMSAPEEHMQTILDLRHPNSHVNMLDVIALITDAGSGGYSLDPRAHPLVGAAEGEGYCRATSPLRRYSDMVCHWQLHHGLLGPRALTAKPPFDELFMEDYLVALPLHEKKWKSVERDHIKFWNLYYLKRWMDGAIPRDSGVGNPLVDLDAFVTSDKRLNPHTKHHIADTMIPSLGLKGIIELPEQLIQLGNRVKARVKEVKLGSEPQLLLAMDS</sequence>
<dbReference type="PANTHER" id="PTHR23355:SF65">
    <property type="entry name" value="EXORIBONUCLEASE CYT-4, PUTATIVE (AFU_ORTHOLOGUE AFUA_7G01550)-RELATED"/>
    <property type="match status" value="1"/>
</dbReference>
<organism evidence="3 4">
    <name type="scientific">Crucibulum laeve</name>
    <dbReference type="NCBI Taxonomy" id="68775"/>
    <lineage>
        <taxon>Eukaryota</taxon>
        <taxon>Fungi</taxon>
        <taxon>Dikarya</taxon>
        <taxon>Basidiomycota</taxon>
        <taxon>Agaricomycotina</taxon>
        <taxon>Agaricomycetes</taxon>
        <taxon>Agaricomycetidae</taxon>
        <taxon>Agaricales</taxon>
        <taxon>Agaricineae</taxon>
        <taxon>Nidulariaceae</taxon>
        <taxon>Crucibulum</taxon>
    </lineage>
</organism>
<dbReference type="SMART" id="SM00955">
    <property type="entry name" value="RNB"/>
    <property type="match status" value="1"/>
</dbReference>
<reference evidence="3 4" key="1">
    <citation type="journal article" date="2019" name="Nat. Ecol. Evol.">
        <title>Megaphylogeny resolves global patterns of mushroom evolution.</title>
        <authorList>
            <person name="Varga T."/>
            <person name="Krizsan K."/>
            <person name="Foldi C."/>
            <person name="Dima B."/>
            <person name="Sanchez-Garcia M."/>
            <person name="Sanchez-Ramirez S."/>
            <person name="Szollosi G.J."/>
            <person name="Szarkandi J.G."/>
            <person name="Papp V."/>
            <person name="Albert L."/>
            <person name="Andreopoulos W."/>
            <person name="Angelini C."/>
            <person name="Antonin V."/>
            <person name="Barry K.W."/>
            <person name="Bougher N.L."/>
            <person name="Buchanan P."/>
            <person name="Buyck B."/>
            <person name="Bense V."/>
            <person name="Catcheside P."/>
            <person name="Chovatia M."/>
            <person name="Cooper J."/>
            <person name="Damon W."/>
            <person name="Desjardin D."/>
            <person name="Finy P."/>
            <person name="Geml J."/>
            <person name="Haridas S."/>
            <person name="Hughes K."/>
            <person name="Justo A."/>
            <person name="Karasinski D."/>
            <person name="Kautmanova I."/>
            <person name="Kiss B."/>
            <person name="Kocsube S."/>
            <person name="Kotiranta H."/>
            <person name="LaButti K.M."/>
            <person name="Lechner B.E."/>
            <person name="Liimatainen K."/>
            <person name="Lipzen A."/>
            <person name="Lukacs Z."/>
            <person name="Mihaltcheva S."/>
            <person name="Morgado L.N."/>
            <person name="Niskanen T."/>
            <person name="Noordeloos M.E."/>
            <person name="Ohm R.A."/>
            <person name="Ortiz-Santana B."/>
            <person name="Ovrebo C."/>
            <person name="Racz N."/>
            <person name="Riley R."/>
            <person name="Savchenko A."/>
            <person name="Shiryaev A."/>
            <person name="Soop K."/>
            <person name="Spirin V."/>
            <person name="Szebenyi C."/>
            <person name="Tomsovsky M."/>
            <person name="Tulloss R.E."/>
            <person name="Uehling J."/>
            <person name="Grigoriev I.V."/>
            <person name="Vagvolgyi C."/>
            <person name="Papp T."/>
            <person name="Martin F.M."/>
            <person name="Miettinen O."/>
            <person name="Hibbett D.S."/>
            <person name="Nagy L.G."/>
        </authorList>
    </citation>
    <scope>NUCLEOTIDE SEQUENCE [LARGE SCALE GENOMIC DNA]</scope>
    <source>
        <strain evidence="3 4">CBS 166.37</strain>
    </source>
</reference>
<dbReference type="GO" id="GO:0003723">
    <property type="term" value="F:RNA binding"/>
    <property type="evidence" value="ECO:0007669"/>
    <property type="project" value="InterPro"/>
</dbReference>
<protein>
    <recommendedName>
        <fullName evidence="2">RNB domain-containing protein</fullName>
    </recommendedName>
</protein>
<dbReference type="SUPFAM" id="SSF50249">
    <property type="entry name" value="Nucleic acid-binding proteins"/>
    <property type="match status" value="1"/>
</dbReference>